<keyword evidence="4 5" id="KW-0472">Membrane</keyword>
<dbReference type="InterPro" id="IPR019109">
    <property type="entry name" value="MamF_MmsF"/>
</dbReference>
<dbReference type="Pfam" id="PF09685">
    <property type="entry name" value="MamF_MmsF"/>
    <property type="match status" value="1"/>
</dbReference>
<proteinExistence type="predicted"/>
<dbReference type="AlphaFoldDB" id="A0A1G2DVP8"/>
<dbReference type="Proteomes" id="UP000178893">
    <property type="component" value="Unassembled WGS sequence"/>
</dbReference>
<feature type="transmembrane region" description="Helical" evidence="5">
    <location>
        <begin position="69"/>
        <end position="86"/>
    </location>
</feature>
<sequence length="105" mass="11897">MLIPPKKEESNLIAILSYFSLLFLIPMLVVKDDPFVQFHAKQGLVLFIFEAATAIFMAIPVIGWFGAPILYIFWLVLSIIGINNVVKNKQEQLPLIGHLADRFKV</sequence>
<feature type="transmembrane region" description="Helical" evidence="5">
    <location>
        <begin position="12"/>
        <end position="30"/>
    </location>
</feature>
<dbReference type="EMBL" id="MHLW01000030">
    <property type="protein sequence ID" value="OGZ17637.1"/>
    <property type="molecule type" value="Genomic_DNA"/>
</dbReference>
<evidence type="ECO:0000313" key="6">
    <source>
        <dbReference type="EMBL" id="OGZ17637.1"/>
    </source>
</evidence>
<evidence type="ECO:0008006" key="8">
    <source>
        <dbReference type="Google" id="ProtNLM"/>
    </source>
</evidence>
<comment type="subcellular location">
    <subcellularLocation>
        <location evidence="1">Membrane</location>
        <topology evidence="1">Multi-pass membrane protein</topology>
    </subcellularLocation>
</comment>
<evidence type="ECO:0000313" key="7">
    <source>
        <dbReference type="Proteomes" id="UP000178893"/>
    </source>
</evidence>
<gene>
    <name evidence="6" type="ORF">A2V72_01530</name>
</gene>
<reference evidence="6 7" key="1">
    <citation type="journal article" date="2016" name="Nat. Commun.">
        <title>Thousands of microbial genomes shed light on interconnected biogeochemical processes in an aquifer system.</title>
        <authorList>
            <person name="Anantharaman K."/>
            <person name="Brown C.T."/>
            <person name="Hug L.A."/>
            <person name="Sharon I."/>
            <person name="Castelle C.J."/>
            <person name="Probst A.J."/>
            <person name="Thomas B.C."/>
            <person name="Singh A."/>
            <person name="Wilkins M.J."/>
            <person name="Karaoz U."/>
            <person name="Brodie E.L."/>
            <person name="Williams K.H."/>
            <person name="Hubbard S.S."/>
            <person name="Banfield J.F."/>
        </authorList>
    </citation>
    <scope>NUCLEOTIDE SEQUENCE [LARGE SCALE GENOMIC DNA]</scope>
</reference>
<evidence type="ECO:0000256" key="1">
    <source>
        <dbReference type="ARBA" id="ARBA00004141"/>
    </source>
</evidence>
<evidence type="ECO:0000256" key="4">
    <source>
        <dbReference type="ARBA" id="ARBA00023136"/>
    </source>
</evidence>
<accession>A0A1G2DVP8</accession>
<comment type="caution">
    <text evidence="6">The sequence shown here is derived from an EMBL/GenBank/DDBJ whole genome shotgun (WGS) entry which is preliminary data.</text>
</comment>
<protein>
    <recommendedName>
        <fullName evidence="8">Chloroplast import component protein (Tic20)</fullName>
    </recommendedName>
</protein>
<organism evidence="6 7">
    <name type="scientific">Candidatus Nealsonbacteria bacterium RBG_13_37_56</name>
    <dbReference type="NCBI Taxonomy" id="1801661"/>
    <lineage>
        <taxon>Bacteria</taxon>
        <taxon>Candidatus Nealsoniibacteriota</taxon>
    </lineage>
</organism>
<keyword evidence="3 5" id="KW-1133">Transmembrane helix</keyword>
<evidence type="ECO:0000256" key="5">
    <source>
        <dbReference type="SAM" id="Phobius"/>
    </source>
</evidence>
<evidence type="ECO:0000256" key="3">
    <source>
        <dbReference type="ARBA" id="ARBA00022989"/>
    </source>
</evidence>
<feature type="transmembrane region" description="Helical" evidence="5">
    <location>
        <begin position="42"/>
        <end position="63"/>
    </location>
</feature>
<keyword evidence="2 5" id="KW-0812">Transmembrane</keyword>
<name>A0A1G2DVP8_9BACT</name>
<evidence type="ECO:0000256" key="2">
    <source>
        <dbReference type="ARBA" id="ARBA00022692"/>
    </source>
</evidence>